<dbReference type="EMBL" id="CP149782">
    <property type="protein sequence ID" value="WYF44722.1"/>
    <property type="molecule type" value="Genomic_DNA"/>
</dbReference>
<sequence>MTVSRAAETDPLSDLKGARYAELQQMYEGLQAQFERGQLSEAELHAAFGVFWRPDPALNEPLNAWVQSYPESYEAYTALGHWLLSRAWAMRGDEPVSRVTDLGWRGTLHFLEQADTCARHAVNLARNPLTAWLLIGRARNLAGCQMTLEDVQEQRYPEWFSRPLAKNPRSLELRQLMLDHLRPEWGGSDEHMFAFVRQQEAGGQLGAGDIHRLWADYHARVSHHALHFLNDLGEGVSRAHLAADMYEPHSEYLFVALTRAVAPDAERQGALERYLHAAEQNPALRPQSTFYWALYNSDRFLEPLLPRVALLLSRWAASGTWAAAVALGRLTLLNRQWQLPDPLPLLRRARDEGSREAAETIVYLQEEGLGLRAALTDSRTKRTDVLHAAELSSPEMCWRVYQNFAPYREQFSLDARQRYRYLLRAADTGHNDARYELAQQLRAGNLEVGEDGVLRPVNTQPLQQSLDYARHLLERAAAEDHPGALQALRTARDTDWKADTARRLRPHNLLDRLGGWRKKS</sequence>
<dbReference type="AlphaFoldDB" id="A0AAU6Q371"/>
<dbReference type="InterPro" id="IPR011990">
    <property type="entry name" value="TPR-like_helical_dom_sf"/>
</dbReference>
<gene>
    <name evidence="2" type="ORF">WDJ50_00990</name>
</gene>
<name>A0AAU6Q371_9DEIO</name>
<dbReference type="InterPro" id="IPR025115">
    <property type="entry name" value="DUF4034"/>
</dbReference>
<protein>
    <submittedName>
        <fullName evidence="2">DUF4034 domain-containing protein</fullName>
    </submittedName>
</protein>
<proteinExistence type="predicted"/>
<organism evidence="2">
    <name type="scientific">Deinococcus sp. VB142</name>
    <dbReference type="NCBI Taxonomy" id="3112952"/>
    <lineage>
        <taxon>Bacteria</taxon>
        <taxon>Thermotogati</taxon>
        <taxon>Deinococcota</taxon>
        <taxon>Deinococci</taxon>
        <taxon>Deinococcales</taxon>
        <taxon>Deinococcaceae</taxon>
        <taxon>Deinococcus</taxon>
    </lineage>
</organism>
<dbReference type="RefSeq" id="WP_339095897.1">
    <property type="nucleotide sequence ID" value="NZ_CP149782.1"/>
</dbReference>
<feature type="domain" description="DUF4034" evidence="1">
    <location>
        <begin position="16"/>
        <end position="137"/>
    </location>
</feature>
<dbReference type="Pfam" id="PF13226">
    <property type="entry name" value="DUF4034"/>
    <property type="match status" value="1"/>
</dbReference>
<evidence type="ECO:0000313" key="2">
    <source>
        <dbReference type="EMBL" id="WYF44722.1"/>
    </source>
</evidence>
<reference evidence="2" key="1">
    <citation type="submission" date="2024-03" db="EMBL/GenBank/DDBJ databases">
        <title>Deinococcus weizhi sp. nov., isolated from human skin.</title>
        <authorList>
            <person name="Wei Z."/>
            <person name="Tian F."/>
            <person name="Yang C."/>
            <person name="Xin L.T."/>
            <person name="Wen Z.J."/>
            <person name="Lan K.C."/>
            <person name="Yu L."/>
            <person name="Zhe W."/>
            <person name="Dan F.D."/>
            <person name="Jun W."/>
            <person name="Rui Z."/>
            <person name="Yong X.J."/>
            <person name="Ting Y."/>
            <person name="Wei X."/>
            <person name="Xu Z.G."/>
            <person name="Xin Z."/>
            <person name="Dong F.G."/>
            <person name="Ni X.M."/>
            <person name="Zheng M.G."/>
            <person name="Chun Y."/>
            <person name="Qian W.X."/>
        </authorList>
    </citation>
    <scope>NUCLEOTIDE SEQUENCE</scope>
    <source>
        <strain evidence="2">VB142</strain>
    </source>
</reference>
<evidence type="ECO:0000259" key="1">
    <source>
        <dbReference type="Pfam" id="PF13226"/>
    </source>
</evidence>
<dbReference type="Gene3D" id="1.25.40.10">
    <property type="entry name" value="Tetratricopeptide repeat domain"/>
    <property type="match status" value="1"/>
</dbReference>
<accession>A0AAU6Q371</accession>